<feature type="region of interest" description="Disordered" evidence="1">
    <location>
        <begin position="1"/>
        <end position="89"/>
    </location>
</feature>
<sequence length="161" mass="17277">MRGETPVPQRETQLQAAHPAPPSPSQSRRRSAEQAPPSHSQSKEPARPNPLRVSQNERLLVAPDSDEAAQTIPSEECQTGKPNPSDTKYGASISDFGTFYFDGETIGGHEHKDSLSMTSSVVPWVTAFAATVCGEINLLVDKRLSLAKFLLGIGVPGDAIE</sequence>
<name>A0A444XXX6_ARAHY</name>
<reference evidence="2 3" key="1">
    <citation type="submission" date="2019-01" db="EMBL/GenBank/DDBJ databases">
        <title>Sequencing of cultivated peanut Arachis hypogaea provides insights into genome evolution and oil improvement.</title>
        <authorList>
            <person name="Chen X."/>
        </authorList>
    </citation>
    <scope>NUCLEOTIDE SEQUENCE [LARGE SCALE GENOMIC DNA]</scope>
    <source>
        <strain evidence="3">cv. Fuhuasheng</strain>
        <tissue evidence="2">Leaves</tissue>
    </source>
</reference>
<keyword evidence="3" id="KW-1185">Reference proteome</keyword>
<dbReference type="Proteomes" id="UP000289738">
    <property type="component" value="Chromosome B08"/>
</dbReference>
<evidence type="ECO:0000313" key="2">
    <source>
        <dbReference type="EMBL" id="RYQ94526.1"/>
    </source>
</evidence>
<organism evidence="2 3">
    <name type="scientific">Arachis hypogaea</name>
    <name type="common">Peanut</name>
    <dbReference type="NCBI Taxonomy" id="3818"/>
    <lineage>
        <taxon>Eukaryota</taxon>
        <taxon>Viridiplantae</taxon>
        <taxon>Streptophyta</taxon>
        <taxon>Embryophyta</taxon>
        <taxon>Tracheophyta</taxon>
        <taxon>Spermatophyta</taxon>
        <taxon>Magnoliopsida</taxon>
        <taxon>eudicotyledons</taxon>
        <taxon>Gunneridae</taxon>
        <taxon>Pentapetalae</taxon>
        <taxon>rosids</taxon>
        <taxon>fabids</taxon>
        <taxon>Fabales</taxon>
        <taxon>Fabaceae</taxon>
        <taxon>Papilionoideae</taxon>
        <taxon>50 kb inversion clade</taxon>
        <taxon>dalbergioids sensu lato</taxon>
        <taxon>Dalbergieae</taxon>
        <taxon>Pterocarpus clade</taxon>
        <taxon>Arachis</taxon>
    </lineage>
</organism>
<protein>
    <submittedName>
        <fullName evidence="2">Uncharacterized protein</fullName>
    </submittedName>
</protein>
<accession>A0A444XXX6</accession>
<evidence type="ECO:0000313" key="3">
    <source>
        <dbReference type="Proteomes" id="UP000289738"/>
    </source>
</evidence>
<evidence type="ECO:0000256" key="1">
    <source>
        <dbReference type="SAM" id="MobiDB-lite"/>
    </source>
</evidence>
<comment type="caution">
    <text evidence="2">The sequence shown here is derived from an EMBL/GenBank/DDBJ whole genome shotgun (WGS) entry which is preliminary data.</text>
</comment>
<dbReference type="STRING" id="3818.A0A444XXX6"/>
<dbReference type="EMBL" id="SDMP01000018">
    <property type="protein sequence ID" value="RYQ94526.1"/>
    <property type="molecule type" value="Genomic_DNA"/>
</dbReference>
<feature type="compositionally biased region" description="Polar residues" evidence="1">
    <location>
        <begin position="71"/>
        <end position="86"/>
    </location>
</feature>
<gene>
    <name evidence="2" type="ORF">Ahy_B08g089459</name>
</gene>
<dbReference type="AlphaFoldDB" id="A0A444XXX6"/>
<proteinExistence type="predicted"/>